<evidence type="ECO:0000256" key="4">
    <source>
        <dbReference type="SAM" id="MobiDB-lite"/>
    </source>
</evidence>
<name>A0ABP7KIL7_9MICO</name>
<feature type="domain" description="Mannosylglycerate hydrolase MGH1-like glycoside hydrolase" evidence="5">
    <location>
        <begin position="255"/>
        <end position="595"/>
    </location>
</feature>
<dbReference type="RefSeq" id="WP_345065253.1">
    <property type="nucleotide sequence ID" value="NZ_BAABCN010000003.1"/>
</dbReference>
<comment type="caution">
    <text evidence="6">The sequence shown here is derived from an EMBL/GenBank/DDBJ whole genome shotgun (WGS) entry which is preliminary data.</text>
</comment>
<evidence type="ECO:0000256" key="3">
    <source>
        <dbReference type="ARBA" id="ARBA00023295"/>
    </source>
</evidence>
<sequence length="608" mass="63935">MSATTPALGADATGVATDDLLAEVGTFLDLVAAPFTLPRSRILVLAHGDHTATRAAAIGEATPTDAAHGSSHAAPLTSVRVCRAEYERRLSDCVVYDRLSVAGADGELLAVTAVLPQRIEFGGGLVTLTFAGPHALSIGVDGGFDGATAELRLELPGGRTSAIVLGGDAAASVSLTVGEERVVTTSIADPGNTAAHAAHLGATETIWRDWLDRCPRVRPDLQAMTAFCWWVLGANIVELPGQGSARAVVPSKIGYVGLWQWDAYFIAVGLRHGDPQLAREQLDLAFRFPTAAGQLPDVVHDEGVLASSDDLPPADRETLRAHGSSVADPSIPVPLTKPPLAAWALGKILAKSTDVDADSLAAWADASWQTIARSQDWWFAGSDLDRDGMPEYGHPYSSGLDDSPIFDGPFPLASPDLGAYLVLQDRLLAARFTASGDAERAAACAQRADATLALLLEMWDAETGRFLSHAGDEVVASYTAVSLLPLLTGELPADYAATLVAALSDPAQFGTPWGIPTVAVGDPDFSNERMWRGPVWININALIVDGLEASGYPEEARRLAEQTVALVIHGGGPNEYFNPITGQKARTATTSFGWSAALYVDLAVRLSA</sequence>
<dbReference type="Proteomes" id="UP001501803">
    <property type="component" value="Unassembled WGS sequence"/>
</dbReference>
<keyword evidence="2" id="KW-0378">Hydrolase</keyword>
<evidence type="ECO:0000313" key="6">
    <source>
        <dbReference type="EMBL" id="GAA3876164.1"/>
    </source>
</evidence>
<dbReference type="PANTHER" id="PTHR10412:SF11">
    <property type="entry name" value="MANNOSYL-OLIGOSACCHARIDE GLUCOSIDASE"/>
    <property type="match status" value="1"/>
</dbReference>
<accession>A0ABP7KIL7</accession>
<dbReference type="Pfam" id="PF22422">
    <property type="entry name" value="MGH1-like_GH"/>
    <property type="match status" value="1"/>
</dbReference>
<gene>
    <name evidence="6" type="ORF">GCM10022381_18530</name>
</gene>
<dbReference type="InterPro" id="IPR054491">
    <property type="entry name" value="MGH1-like_GH"/>
</dbReference>
<dbReference type="InterPro" id="IPR004888">
    <property type="entry name" value="Glycoside_hydrolase_63"/>
</dbReference>
<dbReference type="InterPro" id="IPR008928">
    <property type="entry name" value="6-hairpin_glycosidase_sf"/>
</dbReference>
<dbReference type="InterPro" id="IPR012341">
    <property type="entry name" value="6hp_glycosidase-like_sf"/>
</dbReference>
<evidence type="ECO:0000259" key="5">
    <source>
        <dbReference type="Pfam" id="PF22422"/>
    </source>
</evidence>
<organism evidence="6 7">
    <name type="scientific">Leifsonia kafniensis</name>
    <dbReference type="NCBI Taxonomy" id="475957"/>
    <lineage>
        <taxon>Bacteria</taxon>
        <taxon>Bacillati</taxon>
        <taxon>Actinomycetota</taxon>
        <taxon>Actinomycetes</taxon>
        <taxon>Micrococcales</taxon>
        <taxon>Microbacteriaceae</taxon>
        <taxon>Leifsonia</taxon>
    </lineage>
</organism>
<dbReference type="Gene3D" id="1.50.10.10">
    <property type="match status" value="1"/>
</dbReference>
<proteinExistence type="inferred from homology"/>
<dbReference type="SUPFAM" id="SSF48208">
    <property type="entry name" value="Six-hairpin glycosidases"/>
    <property type="match status" value="1"/>
</dbReference>
<evidence type="ECO:0000256" key="1">
    <source>
        <dbReference type="ARBA" id="ARBA00010833"/>
    </source>
</evidence>
<dbReference type="EMBL" id="BAABCN010000003">
    <property type="protein sequence ID" value="GAA3876164.1"/>
    <property type="molecule type" value="Genomic_DNA"/>
</dbReference>
<comment type="similarity">
    <text evidence="1">Belongs to the glycosyl hydrolase 63 family.</text>
</comment>
<evidence type="ECO:0000313" key="7">
    <source>
        <dbReference type="Proteomes" id="UP001501803"/>
    </source>
</evidence>
<feature type="region of interest" description="Disordered" evidence="4">
    <location>
        <begin position="309"/>
        <end position="328"/>
    </location>
</feature>
<protein>
    <recommendedName>
        <fullName evidence="5">Mannosylglycerate hydrolase MGH1-like glycoside hydrolase domain-containing protein</fullName>
    </recommendedName>
</protein>
<evidence type="ECO:0000256" key="2">
    <source>
        <dbReference type="ARBA" id="ARBA00022801"/>
    </source>
</evidence>
<reference evidence="7" key="1">
    <citation type="journal article" date="2019" name="Int. J. Syst. Evol. Microbiol.">
        <title>The Global Catalogue of Microorganisms (GCM) 10K type strain sequencing project: providing services to taxonomists for standard genome sequencing and annotation.</title>
        <authorList>
            <consortium name="The Broad Institute Genomics Platform"/>
            <consortium name="The Broad Institute Genome Sequencing Center for Infectious Disease"/>
            <person name="Wu L."/>
            <person name="Ma J."/>
        </authorList>
    </citation>
    <scope>NUCLEOTIDE SEQUENCE [LARGE SCALE GENOMIC DNA]</scope>
    <source>
        <strain evidence="7">JCM 17021</strain>
    </source>
</reference>
<dbReference type="PANTHER" id="PTHR10412">
    <property type="entry name" value="MANNOSYL-OLIGOSACCHARIDE GLUCOSIDASE"/>
    <property type="match status" value="1"/>
</dbReference>
<keyword evidence="7" id="KW-1185">Reference proteome</keyword>
<keyword evidence="3" id="KW-0326">Glycosidase</keyword>